<dbReference type="RefSeq" id="WP_270070142.1">
    <property type="nucleotide sequence ID" value="NZ_JAJAQC010000001.1"/>
</dbReference>
<sequence length="68" mass="7364">MAADTTTATTTTALHRIADRTAWLLASPEPEDVQAGLRLAWACPPEARPLILEAVAEFMPEDQEDTDA</sequence>
<protein>
    <submittedName>
        <fullName evidence="1">Uncharacterized protein</fullName>
    </submittedName>
</protein>
<keyword evidence="2" id="KW-1185">Reference proteome</keyword>
<proteinExistence type="predicted"/>
<organism evidence="1 2">
    <name type="scientific">Streptomonospora mangrovi</name>
    <dbReference type="NCBI Taxonomy" id="2883123"/>
    <lineage>
        <taxon>Bacteria</taxon>
        <taxon>Bacillati</taxon>
        <taxon>Actinomycetota</taxon>
        <taxon>Actinomycetes</taxon>
        <taxon>Streptosporangiales</taxon>
        <taxon>Nocardiopsidaceae</taxon>
        <taxon>Streptomonospora</taxon>
    </lineage>
</organism>
<dbReference type="AlphaFoldDB" id="A0A9X3SBT5"/>
<accession>A0A9X3SBT5</accession>
<dbReference type="Proteomes" id="UP001140076">
    <property type="component" value="Unassembled WGS sequence"/>
</dbReference>
<gene>
    <name evidence="1" type="ORF">LG943_00675</name>
</gene>
<reference evidence="1" key="1">
    <citation type="submission" date="2021-10" db="EMBL/GenBank/DDBJ databases">
        <title>Streptomonospora sp. nov., isolated from mangrove soil.</title>
        <authorList>
            <person name="Chen X."/>
            <person name="Ge X."/>
            <person name="Liu W."/>
        </authorList>
    </citation>
    <scope>NUCLEOTIDE SEQUENCE</scope>
    <source>
        <strain evidence="1">S1-112</strain>
    </source>
</reference>
<evidence type="ECO:0000313" key="1">
    <source>
        <dbReference type="EMBL" id="MDA0562858.1"/>
    </source>
</evidence>
<comment type="caution">
    <text evidence="1">The sequence shown here is derived from an EMBL/GenBank/DDBJ whole genome shotgun (WGS) entry which is preliminary data.</text>
</comment>
<dbReference type="EMBL" id="JAJAQC010000001">
    <property type="protein sequence ID" value="MDA0562858.1"/>
    <property type="molecule type" value="Genomic_DNA"/>
</dbReference>
<name>A0A9X3SBT5_9ACTN</name>
<evidence type="ECO:0000313" key="2">
    <source>
        <dbReference type="Proteomes" id="UP001140076"/>
    </source>
</evidence>